<dbReference type="SUPFAM" id="SSF52283">
    <property type="entry name" value="Formate/glycerate dehydrogenase catalytic domain-like"/>
    <property type="match status" value="1"/>
</dbReference>
<reference evidence="7" key="2">
    <citation type="submission" date="2020-01" db="EMBL/GenBank/DDBJ databases">
        <authorList>
            <person name="Campanaro S."/>
        </authorList>
    </citation>
    <scope>NUCLEOTIDE SEQUENCE</scope>
    <source>
        <strain evidence="7">AS01afH2WH_6</strain>
    </source>
</reference>
<dbReference type="GO" id="GO:0016616">
    <property type="term" value="F:oxidoreductase activity, acting on the CH-OH group of donors, NAD or NADP as acceptor"/>
    <property type="evidence" value="ECO:0007669"/>
    <property type="project" value="InterPro"/>
</dbReference>
<dbReference type="Pfam" id="PF00389">
    <property type="entry name" value="2-Hacid_dh"/>
    <property type="match status" value="1"/>
</dbReference>
<protein>
    <submittedName>
        <fullName evidence="7">D-2-hydroxyacid dehydrogenase</fullName>
    </submittedName>
</protein>
<evidence type="ECO:0000259" key="5">
    <source>
        <dbReference type="Pfam" id="PF00389"/>
    </source>
</evidence>
<dbReference type="InterPro" id="IPR006139">
    <property type="entry name" value="D-isomer_2_OHA_DH_cat_dom"/>
</dbReference>
<dbReference type="PANTHER" id="PTHR43333">
    <property type="entry name" value="2-HACID_DH_C DOMAIN-CONTAINING PROTEIN"/>
    <property type="match status" value="1"/>
</dbReference>
<dbReference type="SUPFAM" id="SSF51735">
    <property type="entry name" value="NAD(P)-binding Rossmann-fold domains"/>
    <property type="match status" value="1"/>
</dbReference>
<keyword evidence="2 4" id="KW-0560">Oxidoreductase</keyword>
<feature type="domain" description="D-isomer specific 2-hydroxyacid dehydrogenase catalytic" evidence="5">
    <location>
        <begin position="63"/>
        <end position="320"/>
    </location>
</feature>
<gene>
    <name evidence="7" type="ORF">GXW98_09350</name>
</gene>
<dbReference type="AlphaFoldDB" id="A0A971IE16"/>
<feature type="domain" description="D-isomer specific 2-hydroxyacid dehydrogenase NAD-binding" evidence="6">
    <location>
        <begin position="112"/>
        <end position="287"/>
    </location>
</feature>
<dbReference type="Gene3D" id="3.40.50.720">
    <property type="entry name" value="NAD(P)-binding Rossmann-like Domain"/>
    <property type="match status" value="2"/>
</dbReference>
<dbReference type="InterPro" id="IPR036291">
    <property type="entry name" value="NAD(P)-bd_dom_sf"/>
</dbReference>
<keyword evidence="3" id="KW-0520">NAD</keyword>
<name>A0A971IE16_9BIFI</name>
<evidence type="ECO:0000313" key="8">
    <source>
        <dbReference type="Proteomes" id="UP000767327"/>
    </source>
</evidence>
<reference evidence="7" key="1">
    <citation type="journal article" date="2020" name="Biotechnol. Biofuels">
        <title>New insights from the biogas microbiome by comprehensive genome-resolved metagenomics of nearly 1600 species originating from multiple anaerobic digesters.</title>
        <authorList>
            <person name="Campanaro S."/>
            <person name="Treu L."/>
            <person name="Rodriguez-R L.M."/>
            <person name="Kovalovszki A."/>
            <person name="Ziels R.M."/>
            <person name="Maus I."/>
            <person name="Zhu X."/>
            <person name="Kougias P.G."/>
            <person name="Basile A."/>
            <person name="Luo G."/>
            <person name="Schluter A."/>
            <person name="Konstantinidis K.T."/>
            <person name="Angelidaki I."/>
        </authorList>
    </citation>
    <scope>NUCLEOTIDE SEQUENCE</scope>
    <source>
        <strain evidence="7">AS01afH2WH_6</strain>
    </source>
</reference>
<comment type="similarity">
    <text evidence="1 4">Belongs to the D-isomer specific 2-hydroxyacid dehydrogenase family.</text>
</comment>
<evidence type="ECO:0000256" key="3">
    <source>
        <dbReference type="ARBA" id="ARBA00023027"/>
    </source>
</evidence>
<dbReference type="Proteomes" id="UP000767327">
    <property type="component" value="Unassembled WGS sequence"/>
</dbReference>
<dbReference type="InterPro" id="IPR006140">
    <property type="entry name" value="D-isomer_DH_NAD-bd"/>
</dbReference>
<proteinExistence type="inferred from homology"/>
<dbReference type="GO" id="GO:0051287">
    <property type="term" value="F:NAD binding"/>
    <property type="evidence" value="ECO:0007669"/>
    <property type="project" value="InterPro"/>
</dbReference>
<accession>A0A971IE16</accession>
<organism evidence="7 8">
    <name type="scientific">Bifidobacterium crudilactis</name>
    <dbReference type="NCBI Taxonomy" id="327277"/>
    <lineage>
        <taxon>Bacteria</taxon>
        <taxon>Bacillati</taxon>
        <taxon>Actinomycetota</taxon>
        <taxon>Actinomycetes</taxon>
        <taxon>Bifidobacteriales</taxon>
        <taxon>Bifidobacteriaceae</taxon>
        <taxon>Bifidobacterium</taxon>
    </lineage>
</organism>
<evidence type="ECO:0000256" key="1">
    <source>
        <dbReference type="ARBA" id="ARBA00005854"/>
    </source>
</evidence>
<sequence length="321" mass="34564">MTCIINCLPLNDDERKAFREAAGDVRQEFVGDLSTRRNISWSAEVPENLREETTAVIGNAPVEQLAECPKLQWLQTFSAGVDSYLKPGALAQGVRVTSASGAYGHAVAEHMFAMTLALLKDLPLYRDQQHDRRWKPSGHVGTLDGANVAILGTGDIGAHYARLCRACGSRTIGVRRNAAVAVDGIDDMHSFEELDAVLQVADVVALALPSTPETRHIINAERLRLMSNNAMVINAGRGDAIDCDALADALKGGDISCAGLDVTDPEPLPSEHPLWGESRCLITPHIAGGTHLKSTADRIIAIALDNVRNYVSGQALSNRMR</sequence>
<evidence type="ECO:0000256" key="4">
    <source>
        <dbReference type="RuleBase" id="RU003719"/>
    </source>
</evidence>
<dbReference type="PANTHER" id="PTHR43333:SF1">
    <property type="entry name" value="D-ISOMER SPECIFIC 2-HYDROXYACID DEHYDROGENASE NAD-BINDING DOMAIN-CONTAINING PROTEIN"/>
    <property type="match status" value="1"/>
</dbReference>
<dbReference type="RefSeq" id="WP_273174681.1">
    <property type="nucleotide sequence ID" value="NZ_JAAXZR010000028.1"/>
</dbReference>
<evidence type="ECO:0000259" key="6">
    <source>
        <dbReference type="Pfam" id="PF02826"/>
    </source>
</evidence>
<dbReference type="Pfam" id="PF02826">
    <property type="entry name" value="2-Hacid_dh_C"/>
    <property type="match status" value="1"/>
</dbReference>
<dbReference type="EMBL" id="JAAXZR010000028">
    <property type="protein sequence ID" value="NLT80467.1"/>
    <property type="molecule type" value="Genomic_DNA"/>
</dbReference>
<evidence type="ECO:0000256" key="2">
    <source>
        <dbReference type="ARBA" id="ARBA00023002"/>
    </source>
</evidence>
<comment type="caution">
    <text evidence="7">The sequence shown here is derived from an EMBL/GenBank/DDBJ whole genome shotgun (WGS) entry which is preliminary data.</text>
</comment>
<dbReference type="CDD" id="cd05300">
    <property type="entry name" value="2-Hacid_dh_1"/>
    <property type="match status" value="1"/>
</dbReference>
<evidence type="ECO:0000313" key="7">
    <source>
        <dbReference type="EMBL" id="NLT80467.1"/>
    </source>
</evidence>